<dbReference type="InterPro" id="IPR050194">
    <property type="entry name" value="Glycosyltransferase_grp1"/>
</dbReference>
<evidence type="ECO:0000259" key="2">
    <source>
        <dbReference type="Pfam" id="PF13579"/>
    </source>
</evidence>
<dbReference type="AlphaFoldDB" id="A0A842HSH5"/>
<evidence type="ECO:0000313" key="3">
    <source>
        <dbReference type="EMBL" id="MBC2776026.1"/>
    </source>
</evidence>
<dbReference type="GO" id="GO:0016758">
    <property type="term" value="F:hexosyltransferase activity"/>
    <property type="evidence" value="ECO:0007669"/>
    <property type="project" value="TreeGrafter"/>
</dbReference>
<dbReference type="EMBL" id="JACJVJ010000001">
    <property type="protein sequence ID" value="MBC2776026.1"/>
    <property type="molecule type" value="Genomic_DNA"/>
</dbReference>
<evidence type="ECO:0000313" key="4">
    <source>
        <dbReference type="Proteomes" id="UP000564378"/>
    </source>
</evidence>
<evidence type="ECO:0000259" key="1">
    <source>
        <dbReference type="Pfam" id="PF00534"/>
    </source>
</evidence>
<accession>A0A842HSH5</accession>
<comment type="caution">
    <text evidence="3">The sequence shown here is derived from an EMBL/GenBank/DDBJ whole genome shotgun (WGS) entry which is preliminary data.</text>
</comment>
<keyword evidence="3" id="KW-0808">Transferase</keyword>
<proteinExistence type="predicted"/>
<protein>
    <submittedName>
        <fullName evidence="3">Glycosyltransferase</fullName>
    </submittedName>
</protein>
<dbReference type="Gene3D" id="3.40.50.2000">
    <property type="entry name" value="Glycogen Phosphorylase B"/>
    <property type="match status" value="2"/>
</dbReference>
<dbReference type="InterPro" id="IPR028098">
    <property type="entry name" value="Glyco_trans_4-like_N"/>
</dbReference>
<name>A0A842HSH5_9SPHN</name>
<gene>
    <name evidence="3" type="ORF">H6P80_00170</name>
</gene>
<dbReference type="RefSeq" id="WP_185799346.1">
    <property type="nucleotide sequence ID" value="NZ_JACJVJ010000001.1"/>
</dbReference>
<dbReference type="Pfam" id="PF13579">
    <property type="entry name" value="Glyco_trans_4_4"/>
    <property type="match status" value="1"/>
</dbReference>
<dbReference type="SUPFAM" id="SSF53756">
    <property type="entry name" value="UDP-Glycosyltransferase/glycogen phosphorylase"/>
    <property type="match status" value="1"/>
</dbReference>
<reference evidence="3 4" key="1">
    <citation type="submission" date="2020-08" db="EMBL/GenBank/DDBJ databases">
        <title>Draft genome sequence of Parasphingopyxis sp. GrpM-11.</title>
        <authorList>
            <person name="Oh J."/>
            <person name="Roh D.-H."/>
        </authorList>
    </citation>
    <scope>NUCLEOTIDE SEQUENCE [LARGE SCALE GENOMIC DNA]</scope>
    <source>
        <strain evidence="3 4">GrpM-11</strain>
    </source>
</reference>
<keyword evidence="4" id="KW-1185">Reference proteome</keyword>
<dbReference type="InterPro" id="IPR001296">
    <property type="entry name" value="Glyco_trans_1"/>
</dbReference>
<feature type="domain" description="Glycosyltransferase subfamily 4-like N-terminal" evidence="2">
    <location>
        <begin position="485"/>
        <end position="668"/>
    </location>
</feature>
<dbReference type="Proteomes" id="UP000564378">
    <property type="component" value="Unassembled WGS sequence"/>
</dbReference>
<dbReference type="Pfam" id="PF00534">
    <property type="entry name" value="Glycos_transf_1"/>
    <property type="match status" value="1"/>
</dbReference>
<dbReference type="PANTHER" id="PTHR45947:SF3">
    <property type="entry name" value="SULFOQUINOVOSYL TRANSFERASE SQD2"/>
    <property type="match status" value="1"/>
</dbReference>
<dbReference type="CDD" id="cd03794">
    <property type="entry name" value="GT4_WbuB-like"/>
    <property type="match status" value="1"/>
</dbReference>
<organism evidence="3 4">
    <name type="scientific">Parasphingopyxis marina</name>
    <dbReference type="NCBI Taxonomy" id="2761622"/>
    <lineage>
        <taxon>Bacteria</taxon>
        <taxon>Pseudomonadati</taxon>
        <taxon>Pseudomonadota</taxon>
        <taxon>Alphaproteobacteria</taxon>
        <taxon>Sphingomonadales</taxon>
        <taxon>Sphingomonadaceae</taxon>
        <taxon>Parasphingopyxis</taxon>
    </lineage>
</organism>
<sequence>MRMGEITPGSSRTVEPRSLLARLKAFWGANLRWRRAGRYRLNHEGETFLGLELCVGDASFSFALDDAIARAAAGRWQIDPHENTLDFAMRPGERRLLRARNPLDLSTLTGEGEQPAFLVFDLFDDFGDLHPECAVVIRVYAKSAAEPQSYRIGLKRPRPVVIMLPPDFSHLNLGVRLAGSGKLAPLQLCMGVPSSFSAIGPKMRSDIRARIQKLQRGDGFAWHDHLDPGQRAHAMAATLASQSQVISARLQDTAKHLAIVRRQADELAAELAGSRDDHLDEFAKFYEAIDEGLNTLTLSQMRMARARASLTPLLGCDAAEDKSLVQVPKYSRVTSSPSWRREIALEAAKSMRKIGLFGALTNLWRQVEFVEFKIILVELAEILSEDDPAMAHQCLVLSLGLDPQAKRAHYASAKLFKWGALTSAGRLLEDAKGEEVTRFIGELRLALHLRATAQRLIPPKAGPQMQKSVSVAYVASSSQPWSVAGYAIRTQEMLTTMMRRDVDISCFTRPGFPWDRPDIVSDPDALESEQLQVGDVTYLHCQTPFVEADPENYMQNAARILGDRIKAEGRTIVHAASNYRNGLPALIAARSLGLPFIYEVRGLWELTAASRRRGWEATERFDYERQIERLIVREADLVFTITVAVRDELLAGFDEGEVDAGRFELLSNAIDPGAFEPAERDEKLAAKIGIEPQDFVLVYAGSLLEYEGLDDVIEAVGLLRQRNIPAKLVVVGAGRAADELKSQAKDLVACGAVTFQGKVKPDKIRSYLSLADAVPIVRKPFRVCELVSPLKPFEAMSMEKAVIVSDLRALREIVEDGVTGRICRPGDPLDLARVVEELYENPEASIAMGKAARRWVIKNHSWDHHAKRLEAAYASFVA</sequence>
<dbReference type="PANTHER" id="PTHR45947">
    <property type="entry name" value="SULFOQUINOVOSYL TRANSFERASE SQD2"/>
    <property type="match status" value="1"/>
</dbReference>
<feature type="domain" description="Glycosyl transferase family 1" evidence="1">
    <location>
        <begin position="682"/>
        <end position="855"/>
    </location>
</feature>